<feature type="region of interest" description="Disordered" evidence="5">
    <location>
        <begin position="169"/>
        <end position="190"/>
    </location>
</feature>
<dbReference type="AlphaFoldDB" id="A0A9N7N9P9"/>
<dbReference type="InterPro" id="IPR003175">
    <property type="entry name" value="CDI_dom"/>
</dbReference>
<dbReference type="InterPro" id="IPR044275">
    <property type="entry name" value="KRP"/>
</dbReference>
<dbReference type="GO" id="GO:0004861">
    <property type="term" value="F:cyclin-dependent protein serine/threonine kinase inhibitor activity"/>
    <property type="evidence" value="ECO:0007669"/>
    <property type="project" value="InterPro"/>
</dbReference>
<name>A0A9N7N9P9_STRHE</name>
<reference evidence="7" key="1">
    <citation type="submission" date="2019-12" db="EMBL/GenBank/DDBJ databases">
        <authorList>
            <person name="Scholes J."/>
        </authorList>
    </citation>
    <scope>NUCLEOTIDE SEQUENCE</scope>
</reference>
<sequence>MLNNISVIPRFSGHPNRLWPVALTFHVSTSHWLSGPSSFFDPLTASPCALSPLTGSGPHVTAWRMVAAEEDVELISSKKRKLYSEVGGEVEPSPDNSASPAVSRTSGGFYEHEERSGDAAKKESLDLENVDLMSKGVEKEISTSTGRVFSRAAIPSEFYGDSEQVSLQSVSTAKSKNPSPPSISRRNIDTYSPPPAELEMFFAAAEKHDQKRFLEKYNYDIVRDVPLEGKYQWVRLHP</sequence>
<keyword evidence="3" id="KW-0649">Protein kinase inhibitor</keyword>
<evidence type="ECO:0000259" key="6">
    <source>
        <dbReference type="Pfam" id="PF02234"/>
    </source>
</evidence>
<dbReference type="Gene3D" id="4.10.365.10">
    <property type="entry name" value="p27"/>
    <property type="match status" value="1"/>
</dbReference>
<feature type="region of interest" description="Disordered" evidence="5">
    <location>
        <begin position="85"/>
        <end position="123"/>
    </location>
</feature>
<evidence type="ECO:0000313" key="7">
    <source>
        <dbReference type="EMBL" id="CAA0827635.1"/>
    </source>
</evidence>
<feature type="domain" description="Cyclin-dependent kinase inhibitor" evidence="6">
    <location>
        <begin position="193"/>
        <end position="236"/>
    </location>
</feature>
<comment type="caution">
    <text evidence="7">The sequence shown here is derived from an EMBL/GenBank/DDBJ whole genome shotgun (WGS) entry which is preliminary data.</text>
</comment>
<dbReference type="Proteomes" id="UP001153555">
    <property type="component" value="Unassembled WGS sequence"/>
</dbReference>
<dbReference type="PANTHER" id="PTHR46776">
    <property type="entry name" value="CYCLIN-DEPENDENT KINASE INHIBITOR 4-RELATED"/>
    <property type="match status" value="1"/>
</dbReference>
<evidence type="ECO:0000256" key="4">
    <source>
        <dbReference type="ARBA" id="ARBA00023306"/>
    </source>
</evidence>
<feature type="compositionally biased region" description="Polar residues" evidence="5">
    <location>
        <begin position="169"/>
        <end position="185"/>
    </location>
</feature>
<feature type="compositionally biased region" description="Polar residues" evidence="5">
    <location>
        <begin position="94"/>
        <end position="106"/>
    </location>
</feature>
<evidence type="ECO:0000256" key="3">
    <source>
        <dbReference type="ARBA" id="ARBA00023013"/>
    </source>
</evidence>
<keyword evidence="4" id="KW-0131">Cell cycle</keyword>
<evidence type="ECO:0000256" key="5">
    <source>
        <dbReference type="SAM" id="MobiDB-lite"/>
    </source>
</evidence>
<evidence type="ECO:0000313" key="8">
    <source>
        <dbReference type="Proteomes" id="UP001153555"/>
    </source>
</evidence>
<proteinExistence type="inferred from homology"/>
<feature type="compositionally biased region" description="Basic and acidic residues" evidence="5">
    <location>
        <begin position="110"/>
        <end position="123"/>
    </location>
</feature>
<dbReference type="Pfam" id="PF02234">
    <property type="entry name" value="CDI"/>
    <property type="match status" value="1"/>
</dbReference>
<dbReference type="GO" id="GO:0051726">
    <property type="term" value="P:regulation of cell cycle"/>
    <property type="evidence" value="ECO:0007669"/>
    <property type="project" value="InterPro"/>
</dbReference>
<organism evidence="7 8">
    <name type="scientific">Striga hermonthica</name>
    <name type="common">Purple witchweed</name>
    <name type="synonym">Buchnera hermonthica</name>
    <dbReference type="NCBI Taxonomy" id="68872"/>
    <lineage>
        <taxon>Eukaryota</taxon>
        <taxon>Viridiplantae</taxon>
        <taxon>Streptophyta</taxon>
        <taxon>Embryophyta</taxon>
        <taxon>Tracheophyta</taxon>
        <taxon>Spermatophyta</taxon>
        <taxon>Magnoliopsida</taxon>
        <taxon>eudicotyledons</taxon>
        <taxon>Gunneridae</taxon>
        <taxon>Pentapetalae</taxon>
        <taxon>asterids</taxon>
        <taxon>lamiids</taxon>
        <taxon>Lamiales</taxon>
        <taxon>Orobanchaceae</taxon>
        <taxon>Buchnereae</taxon>
        <taxon>Striga</taxon>
    </lineage>
</organism>
<dbReference type="EMBL" id="CACSLK010027752">
    <property type="protein sequence ID" value="CAA0827635.1"/>
    <property type="molecule type" value="Genomic_DNA"/>
</dbReference>
<dbReference type="InterPro" id="IPR044898">
    <property type="entry name" value="CDI_dom_sf"/>
</dbReference>
<evidence type="ECO:0000256" key="2">
    <source>
        <dbReference type="ARBA" id="ARBA00010274"/>
    </source>
</evidence>
<comment type="subcellular location">
    <subcellularLocation>
        <location evidence="1">Nucleus</location>
        <location evidence="1">Nucleoplasm</location>
    </subcellularLocation>
</comment>
<dbReference type="GO" id="GO:0005654">
    <property type="term" value="C:nucleoplasm"/>
    <property type="evidence" value="ECO:0007669"/>
    <property type="project" value="UniProtKB-SubCell"/>
</dbReference>
<keyword evidence="8" id="KW-1185">Reference proteome</keyword>
<dbReference type="OrthoDB" id="9940972at2759"/>
<comment type="similarity">
    <text evidence="2">Belongs to the CDI family. ICK/KRP subfamily.</text>
</comment>
<gene>
    <name evidence="7" type="ORF">SHERM_23330</name>
</gene>
<accession>A0A9N7N9P9</accession>
<evidence type="ECO:0000256" key="1">
    <source>
        <dbReference type="ARBA" id="ARBA00004642"/>
    </source>
</evidence>
<protein>
    <submittedName>
        <fullName evidence="7">Cyclin-dependent kinase inhibitor 7</fullName>
    </submittedName>
</protein>